<protein>
    <submittedName>
        <fullName evidence="1">Uncharacterized protein</fullName>
    </submittedName>
</protein>
<name>A0AB39SJ00_9ACTN</name>
<reference evidence="1" key="1">
    <citation type="submission" date="2024-07" db="EMBL/GenBank/DDBJ databases">
        <authorList>
            <person name="Yu S.T."/>
        </authorList>
    </citation>
    <scope>NUCLEOTIDE SEQUENCE</scope>
    <source>
        <strain evidence="1">R35</strain>
    </source>
</reference>
<dbReference type="AlphaFoldDB" id="A0AB39SJ00"/>
<dbReference type="RefSeq" id="WP_369264015.1">
    <property type="nucleotide sequence ID" value="NZ_CP163440.1"/>
</dbReference>
<accession>A0AB39SJ00</accession>
<dbReference type="EMBL" id="CP163440">
    <property type="protein sequence ID" value="XDQ67079.1"/>
    <property type="molecule type" value="Genomic_DNA"/>
</dbReference>
<sequence length="234" mass="25878">MSSESPVRAMSFPPDNDGWTMAPAPYGSLAGDPGPEWVALPAEFTATRWADSSAYAKDIATALVIRQRELLGDRNIADDLHTRVADQIRDSYAQLFDLVPAHFHLLYWPDLRKPPVPVFVGFWQPEHDAGSAALHYSGSVEYEEATGETPIREGFTTDRLGDGVRVLRLVPLKPDDPRDPDFVLGVLAYHWRTRDPAVDVQLLAFTNELGQLYAALPDLDAFAHSLVLTDEPVG</sequence>
<organism evidence="1">
    <name type="scientific">Streptomyces sp. R35</name>
    <dbReference type="NCBI Taxonomy" id="3238630"/>
    <lineage>
        <taxon>Bacteria</taxon>
        <taxon>Bacillati</taxon>
        <taxon>Actinomycetota</taxon>
        <taxon>Actinomycetes</taxon>
        <taxon>Kitasatosporales</taxon>
        <taxon>Streptomycetaceae</taxon>
        <taxon>Streptomyces</taxon>
    </lineage>
</organism>
<gene>
    <name evidence="1" type="ORF">AB5J50_43005</name>
</gene>
<evidence type="ECO:0000313" key="1">
    <source>
        <dbReference type="EMBL" id="XDQ67079.1"/>
    </source>
</evidence>
<proteinExistence type="predicted"/>